<reference evidence="2" key="1">
    <citation type="submission" date="2023-01" db="EMBL/GenBank/DDBJ databases">
        <title>Human gut microbiome strain richness.</title>
        <authorList>
            <person name="Chen-Liaw A."/>
        </authorList>
    </citation>
    <scope>NUCLEOTIDE SEQUENCE</scope>
    <source>
        <strain evidence="2">D55st1_G4_D55t1_190419</strain>
    </source>
</reference>
<proteinExistence type="predicted"/>
<dbReference type="Proteomes" id="UP001220658">
    <property type="component" value="Unassembled WGS sequence"/>
</dbReference>
<accession>A0AAW6FSX7</accession>
<keyword evidence="1" id="KW-0472">Membrane</keyword>
<comment type="caution">
    <text evidence="2">The sequence shown here is derived from an EMBL/GenBank/DDBJ whole genome shotgun (WGS) entry which is preliminary data.</text>
</comment>
<dbReference type="RefSeq" id="WP_195191791.1">
    <property type="nucleotide sequence ID" value="NZ_JADMUL010000049.1"/>
</dbReference>
<name>A0AAW6FSX7_9FIRM</name>
<evidence type="ECO:0000256" key="1">
    <source>
        <dbReference type="SAM" id="Phobius"/>
    </source>
</evidence>
<gene>
    <name evidence="2" type="ORF">POG00_05745</name>
</gene>
<evidence type="ECO:0000313" key="3">
    <source>
        <dbReference type="Proteomes" id="UP001220658"/>
    </source>
</evidence>
<keyword evidence="1" id="KW-0812">Transmembrane</keyword>
<protein>
    <submittedName>
        <fullName evidence="2">Uncharacterized protein</fullName>
    </submittedName>
</protein>
<dbReference type="EMBL" id="JAQNCK010000013">
    <property type="protein sequence ID" value="MDC0828213.1"/>
    <property type="molecule type" value="Genomic_DNA"/>
</dbReference>
<keyword evidence="1" id="KW-1133">Transmembrane helix</keyword>
<evidence type="ECO:0000313" key="2">
    <source>
        <dbReference type="EMBL" id="MDC0828213.1"/>
    </source>
</evidence>
<feature type="transmembrane region" description="Helical" evidence="1">
    <location>
        <begin position="15"/>
        <end position="33"/>
    </location>
</feature>
<feature type="transmembrane region" description="Helical" evidence="1">
    <location>
        <begin position="39"/>
        <end position="57"/>
    </location>
</feature>
<dbReference type="AlphaFoldDB" id="A0AAW6FSX7"/>
<organism evidence="2 3">
    <name type="scientific">Faecalitalea cylindroides</name>
    <dbReference type="NCBI Taxonomy" id="39483"/>
    <lineage>
        <taxon>Bacteria</taxon>
        <taxon>Bacillati</taxon>
        <taxon>Bacillota</taxon>
        <taxon>Erysipelotrichia</taxon>
        <taxon>Erysipelotrichales</taxon>
        <taxon>Erysipelotrichaceae</taxon>
        <taxon>Faecalitalea</taxon>
    </lineage>
</organism>
<sequence>MEKHNLMLRALRKSIFWIIIITLDIITFVYDRFFLQTDAHLFTITFLVTLYFTITEIRNHYKELQEQENKSKN</sequence>